<proteinExistence type="predicted"/>
<dbReference type="PATRIC" id="fig|29343.3.peg.1634"/>
<dbReference type="InterPro" id="IPR000792">
    <property type="entry name" value="Tscrpt_reg_LuxR_C"/>
</dbReference>
<dbReference type="OrthoDB" id="9803470at2"/>
<dbReference type="Proteomes" id="UP000032431">
    <property type="component" value="Chromosome I"/>
</dbReference>
<keyword evidence="3" id="KW-1185">Reference proteome</keyword>
<sequence length="100" mass="11426">METIKWVETPPCRLCSGPEEYRRRYPCMGCEKLGRKDNEKPVEIKIHRKTRAELDSRNMKIAKLYANGLSYRKIAIMLGMPRATVQSAVKAAKRRAGGCL</sequence>
<dbReference type="STRING" id="29343.CCDG5_1550"/>
<dbReference type="GO" id="GO:0006355">
    <property type="term" value="P:regulation of DNA-templated transcription"/>
    <property type="evidence" value="ECO:0007669"/>
    <property type="project" value="InterPro"/>
</dbReference>
<organism evidence="2 3">
    <name type="scientific">[Clostridium] cellulosi</name>
    <dbReference type="NCBI Taxonomy" id="29343"/>
    <lineage>
        <taxon>Bacteria</taxon>
        <taxon>Bacillati</taxon>
        <taxon>Bacillota</taxon>
        <taxon>Clostridia</taxon>
        <taxon>Eubacteriales</taxon>
        <taxon>Oscillospiraceae</taxon>
        <taxon>Oscillospiraceae incertae sedis</taxon>
    </lineage>
</organism>
<dbReference type="AlphaFoldDB" id="A0A078KTZ7"/>
<evidence type="ECO:0000259" key="1">
    <source>
        <dbReference type="PROSITE" id="PS00622"/>
    </source>
</evidence>
<gene>
    <name evidence="2" type="ORF">CCDG5_1550</name>
</gene>
<reference evidence="3" key="1">
    <citation type="submission" date="2014-07" db="EMBL/GenBank/DDBJ databases">
        <authorList>
            <person name="Wibberg D."/>
        </authorList>
    </citation>
    <scope>NUCLEOTIDE SEQUENCE [LARGE SCALE GENOMIC DNA]</scope>
    <source>
        <strain evidence="3">DG5</strain>
    </source>
</reference>
<dbReference type="EMBL" id="LM995447">
    <property type="protein sequence ID" value="CDZ24660.1"/>
    <property type="molecule type" value="Genomic_DNA"/>
</dbReference>
<evidence type="ECO:0000313" key="2">
    <source>
        <dbReference type="EMBL" id="CDZ24660.1"/>
    </source>
</evidence>
<accession>A0A078KTZ7</accession>
<dbReference type="Gene3D" id="1.10.10.60">
    <property type="entry name" value="Homeodomain-like"/>
    <property type="match status" value="1"/>
</dbReference>
<evidence type="ECO:0000313" key="3">
    <source>
        <dbReference type="Proteomes" id="UP000032431"/>
    </source>
</evidence>
<dbReference type="GO" id="GO:0003677">
    <property type="term" value="F:DNA binding"/>
    <property type="evidence" value="ECO:0007669"/>
    <property type="project" value="InterPro"/>
</dbReference>
<dbReference type="HOGENOM" id="CLU_2300874_0_0_9"/>
<dbReference type="InterPro" id="IPR016032">
    <property type="entry name" value="Sig_transdc_resp-reg_C-effctor"/>
</dbReference>
<dbReference type="Pfam" id="PF13384">
    <property type="entry name" value="HTH_23"/>
    <property type="match status" value="1"/>
</dbReference>
<feature type="domain" description="HTH luxR-type" evidence="1">
    <location>
        <begin position="68"/>
        <end position="95"/>
    </location>
</feature>
<dbReference type="PROSITE" id="PS00622">
    <property type="entry name" value="HTH_LUXR_1"/>
    <property type="match status" value="1"/>
</dbReference>
<protein>
    <recommendedName>
        <fullName evidence="1">HTH luxR-type domain-containing protein</fullName>
    </recommendedName>
</protein>
<dbReference type="KEGG" id="ccel:CCDG5_1550"/>
<dbReference type="SUPFAM" id="SSF46894">
    <property type="entry name" value="C-terminal effector domain of the bipartite response regulators"/>
    <property type="match status" value="1"/>
</dbReference>
<name>A0A078KTZ7_9FIRM</name>